<feature type="transmembrane region" description="Helical" evidence="6">
    <location>
        <begin position="61"/>
        <end position="80"/>
    </location>
</feature>
<feature type="domain" description="Major facilitator superfamily (MFS) profile" evidence="7">
    <location>
        <begin position="1"/>
        <end position="460"/>
    </location>
</feature>
<feature type="transmembrane region" description="Helical" evidence="6">
    <location>
        <begin position="412"/>
        <end position="429"/>
    </location>
</feature>
<feature type="transmembrane region" description="Helical" evidence="6">
    <location>
        <begin position="318"/>
        <end position="339"/>
    </location>
</feature>
<feature type="transmembrane region" description="Helical" evidence="6">
    <location>
        <begin position="359"/>
        <end position="378"/>
    </location>
</feature>
<dbReference type="InterPro" id="IPR005829">
    <property type="entry name" value="Sugar_transporter_CS"/>
</dbReference>
<evidence type="ECO:0000256" key="5">
    <source>
        <dbReference type="SAM" id="MobiDB-lite"/>
    </source>
</evidence>
<sequence length="506" mass="55375">MPHVKVLAQWLYKEFGVASVWHTGRDAWFIILARTCRMFAYGANSLMLALFFSALKFTDFQIGLFMALTLLGDVLLSLYLSLVADRLGRRKILFYGAVLMVISGAIFAYFENFWILLVAAVVGVISISSDSGPFRSVEEAILSGITKPETRSDVLSWYVTISSLGSAAGTELSGRAVDFLQSRPGWTIVDAYHAIFVLYIIMGAANIAFAFFMSSNCELISAANPEPIRTEAMDHLLRDRESSDHEDNTDTLQNHQNETKSSSSSKIFAFTQISLATRRTMYKLWALLVADSTADGMVSYSLTNYYLDRKFSLSGSTLGDITSISYLLASLSTIFAGPLAKRLGLINTMVFTHIPSSTAVLFFPAPRSLVLTIILFFIRTGLNNMDQAPRTAFIAAVVRPDERTAIMGITSMLRTLASVIGPFITGILAGTDRFWIAFVGAGALRIAYDLGLWALFVGIDVSAIEEARKRETGGSRNGNGNGYALVSDEEAHIEMEERSSAGVVAP</sequence>
<keyword evidence="9" id="KW-1185">Reference proteome</keyword>
<dbReference type="Gene3D" id="1.20.1250.20">
    <property type="entry name" value="MFS general substrate transporter like domains"/>
    <property type="match status" value="1"/>
</dbReference>
<dbReference type="PANTHER" id="PTHR23520:SF5">
    <property type="entry name" value="TRANSPORTER, PUTATIVE (AFU_ORTHOLOGUE AFUA_3G04000)-RELATED"/>
    <property type="match status" value="1"/>
</dbReference>
<keyword evidence="4 6" id="KW-0472">Membrane</keyword>
<evidence type="ECO:0000256" key="4">
    <source>
        <dbReference type="ARBA" id="ARBA00023136"/>
    </source>
</evidence>
<keyword evidence="2 6" id="KW-0812">Transmembrane</keyword>
<evidence type="ECO:0000313" key="8">
    <source>
        <dbReference type="EMBL" id="CAF9903188.1"/>
    </source>
</evidence>
<dbReference type="GO" id="GO:0022857">
    <property type="term" value="F:transmembrane transporter activity"/>
    <property type="evidence" value="ECO:0007669"/>
    <property type="project" value="InterPro"/>
</dbReference>
<reference evidence="8" key="1">
    <citation type="submission" date="2021-03" db="EMBL/GenBank/DDBJ databases">
        <authorList>
            <person name="Tagirdzhanova G."/>
        </authorList>
    </citation>
    <scope>NUCLEOTIDE SEQUENCE</scope>
</reference>
<dbReference type="PROSITE" id="PS50850">
    <property type="entry name" value="MFS"/>
    <property type="match status" value="1"/>
</dbReference>
<keyword evidence="3 6" id="KW-1133">Transmembrane helix</keyword>
<dbReference type="SUPFAM" id="SSF103473">
    <property type="entry name" value="MFS general substrate transporter"/>
    <property type="match status" value="1"/>
</dbReference>
<evidence type="ECO:0000259" key="7">
    <source>
        <dbReference type="PROSITE" id="PS50850"/>
    </source>
</evidence>
<dbReference type="InterPro" id="IPR036259">
    <property type="entry name" value="MFS_trans_sf"/>
</dbReference>
<dbReference type="PROSITE" id="PS00216">
    <property type="entry name" value="SUGAR_TRANSPORT_1"/>
    <property type="match status" value="1"/>
</dbReference>
<dbReference type="InterPro" id="IPR020846">
    <property type="entry name" value="MFS_dom"/>
</dbReference>
<dbReference type="Pfam" id="PF07690">
    <property type="entry name" value="MFS_1"/>
    <property type="match status" value="2"/>
</dbReference>
<protein>
    <recommendedName>
        <fullName evidence="7">Major facilitator superfamily (MFS) profile domain-containing protein</fullName>
    </recommendedName>
</protein>
<dbReference type="PANTHER" id="PTHR23520">
    <property type="entry name" value="TRANSPORTER, PUTATIVE (AFU_ORTHOLOGUE AFUA_3G04000)-RELATED"/>
    <property type="match status" value="1"/>
</dbReference>
<dbReference type="GO" id="GO:0000329">
    <property type="term" value="C:fungal-type vacuole membrane"/>
    <property type="evidence" value="ECO:0007669"/>
    <property type="project" value="TreeGrafter"/>
</dbReference>
<gene>
    <name evidence="8" type="ORF">GOMPHAMPRED_000122</name>
</gene>
<feature type="transmembrane region" description="Helical" evidence="6">
    <location>
        <begin position="116"/>
        <end position="134"/>
    </location>
</feature>
<dbReference type="Proteomes" id="UP000664169">
    <property type="component" value="Unassembled WGS sequence"/>
</dbReference>
<dbReference type="InterPro" id="IPR011701">
    <property type="entry name" value="MFS"/>
</dbReference>
<dbReference type="EMBL" id="CAJPDQ010000001">
    <property type="protein sequence ID" value="CAF9903188.1"/>
    <property type="molecule type" value="Genomic_DNA"/>
</dbReference>
<evidence type="ECO:0000256" key="2">
    <source>
        <dbReference type="ARBA" id="ARBA00022692"/>
    </source>
</evidence>
<dbReference type="AlphaFoldDB" id="A0A8H3I3I4"/>
<comment type="subcellular location">
    <subcellularLocation>
        <location evidence="1">Membrane</location>
        <topology evidence="1">Multi-pass membrane protein</topology>
    </subcellularLocation>
</comment>
<comment type="caution">
    <text evidence="8">The sequence shown here is derived from an EMBL/GenBank/DDBJ whole genome shotgun (WGS) entry which is preliminary data.</text>
</comment>
<dbReference type="OrthoDB" id="10027823at2759"/>
<organism evidence="8 9">
    <name type="scientific">Gomphillus americanus</name>
    <dbReference type="NCBI Taxonomy" id="1940652"/>
    <lineage>
        <taxon>Eukaryota</taxon>
        <taxon>Fungi</taxon>
        <taxon>Dikarya</taxon>
        <taxon>Ascomycota</taxon>
        <taxon>Pezizomycotina</taxon>
        <taxon>Lecanoromycetes</taxon>
        <taxon>OSLEUM clade</taxon>
        <taxon>Ostropomycetidae</taxon>
        <taxon>Ostropales</taxon>
        <taxon>Graphidaceae</taxon>
        <taxon>Gomphilloideae</taxon>
        <taxon>Gomphillus</taxon>
    </lineage>
</organism>
<feature type="transmembrane region" description="Helical" evidence="6">
    <location>
        <begin position="192"/>
        <end position="212"/>
    </location>
</feature>
<proteinExistence type="predicted"/>
<name>A0A8H3I3I4_9LECA</name>
<evidence type="ECO:0000313" key="9">
    <source>
        <dbReference type="Proteomes" id="UP000664169"/>
    </source>
</evidence>
<evidence type="ECO:0000256" key="1">
    <source>
        <dbReference type="ARBA" id="ARBA00004141"/>
    </source>
</evidence>
<evidence type="ECO:0000256" key="3">
    <source>
        <dbReference type="ARBA" id="ARBA00022989"/>
    </source>
</evidence>
<feature type="compositionally biased region" description="Basic and acidic residues" evidence="5">
    <location>
        <begin position="239"/>
        <end position="248"/>
    </location>
</feature>
<feature type="transmembrane region" description="Helical" evidence="6">
    <location>
        <begin position="38"/>
        <end position="55"/>
    </location>
</feature>
<accession>A0A8H3I3I4</accession>
<evidence type="ECO:0000256" key="6">
    <source>
        <dbReference type="SAM" id="Phobius"/>
    </source>
</evidence>
<feature type="region of interest" description="Disordered" evidence="5">
    <location>
        <begin position="239"/>
        <end position="260"/>
    </location>
</feature>
<feature type="transmembrane region" description="Helical" evidence="6">
    <location>
        <begin position="435"/>
        <end position="459"/>
    </location>
</feature>
<feature type="compositionally biased region" description="Polar residues" evidence="5">
    <location>
        <begin position="250"/>
        <end position="260"/>
    </location>
</feature>